<evidence type="ECO:0000313" key="3">
    <source>
        <dbReference type="Proteomes" id="UP000002730"/>
    </source>
</evidence>
<dbReference type="Gene3D" id="2.20.28.30">
    <property type="entry name" value="RNA polymerase ii, chain L"/>
    <property type="match status" value="1"/>
</dbReference>
<reference evidence="2 3" key="1">
    <citation type="submission" date="2010-08" db="EMBL/GenBank/DDBJ databases">
        <title>Complete sequence of Clostridium cellulovorans 743B.</title>
        <authorList>
            <consortium name="US DOE Joint Genome Institute"/>
            <person name="Lucas S."/>
            <person name="Copeland A."/>
            <person name="Lapidus A."/>
            <person name="Cheng J.-F."/>
            <person name="Bruce D."/>
            <person name="Goodwin L."/>
            <person name="Pitluck S."/>
            <person name="Chertkov O."/>
            <person name="Detter J.C."/>
            <person name="Han C."/>
            <person name="Tapia R."/>
            <person name="Land M."/>
            <person name="Hauser L."/>
            <person name="Chang Y.-J."/>
            <person name="Jeffries C."/>
            <person name="Kyrpides N."/>
            <person name="Ivanova N."/>
            <person name="Mikhailova N."/>
            <person name="Hemme C.L."/>
            <person name="Woyke T."/>
        </authorList>
    </citation>
    <scope>NUCLEOTIDE SEQUENCE [LARGE SCALE GENOMIC DNA]</scope>
    <source>
        <strain evidence="3">ATCC 35296 / DSM 3052 / OCM 3 / 743B</strain>
    </source>
</reference>
<accession>D9SR56</accession>
<dbReference type="KEGG" id="ccb:Clocel_0573"/>
<evidence type="ECO:0000313" key="2">
    <source>
        <dbReference type="EMBL" id="ADL50344.1"/>
    </source>
</evidence>
<dbReference type="RefSeq" id="WP_010074877.1">
    <property type="nucleotide sequence ID" value="NC_014393.1"/>
</dbReference>
<keyword evidence="1" id="KW-1133">Transmembrane helix</keyword>
<keyword evidence="1" id="KW-0472">Membrane</keyword>
<dbReference type="STRING" id="573061.Clocel_0573"/>
<dbReference type="eggNOG" id="COG1594">
    <property type="taxonomic scope" value="Bacteria"/>
</dbReference>
<dbReference type="EMBL" id="CP002160">
    <property type="protein sequence ID" value="ADL50344.1"/>
    <property type="molecule type" value="Genomic_DNA"/>
</dbReference>
<feature type="transmembrane region" description="Helical" evidence="1">
    <location>
        <begin position="330"/>
        <end position="349"/>
    </location>
</feature>
<proteinExistence type="predicted"/>
<dbReference type="HOGENOM" id="CLU_039030_1_0_9"/>
<dbReference type="AlphaFoldDB" id="D9SR56"/>
<evidence type="ECO:0008006" key="4">
    <source>
        <dbReference type="Google" id="ProtNLM"/>
    </source>
</evidence>
<name>D9SR56_CLOC7</name>
<dbReference type="PANTHER" id="PTHR37826:SF3">
    <property type="entry name" value="J DOMAIN-CONTAINING PROTEIN"/>
    <property type="match status" value="1"/>
</dbReference>
<sequence length="402" mass="46464">MDKESYKCECCGGTMEFDVKTQKLKCPNCDNMIEIIDNKNFVIEHKFTLIDRETIKVSMKNSSTMECQGCGAHVEVASDCTAVSCPYCGSSYVLAEKQEEILIPDGVIPFKVEKAEIAQMMRKWIYSRWLAPNKLKALYENDKIQGIYVPYWTFDAMVDCPYTAMGGRDRQVAYQDREGKVHYRTETDWFFTKGRINYFFDDVQVTASRNMNPSLINGIEPFTTKDIASYSPSYLSGFSAETYSIGLEEGNIEAKKKMRNELHRMAEKEVTRHYDRVREVRLNPSFYDETYKHVLLPVYATSYSYNGKNYHVLINGETGKMKGDYPKSPFKIAILVIFAMIIAAIILYLKNHSEIRKVSFNNNIYQTQLSNSQNIFNNIYEEVNKFNNQEVYIHGVIFKSVL</sequence>
<gene>
    <name evidence="2" type="ordered locus">Clocel_0573</name>
</gene>
<organism evidence="2 3">
    <name type="scientific">Clostridium cellulovorans (strain ATCC 35296 / DSM 3052 / OCM 3 / 743B)</name>
    <dbReference type="NCBI Taxonomy" id="573061"/>
    <lineage>
        <taxon>Bacteria</taxon>
        <taxon>Bacillati</taxon>
        <taxon>Bacillota</taxon>
        <taxon>Clostridia</taxon>
        <taxon>Eubacteriales</taxon>
        <taxon>Clostridiaceae</taxon>
        <taxon>Clostridium</taxon>
    </lineage>
</organism>
<protein>
    <recommendedName>
        <fullName evidence="4">Replication restart DNA helicase PriA</fullName>
    </recommendedName>
</protein>
<evidence type="ECO:0000256" key="1">
    <source>
        <dbReference type="SAM" id="Phobius"/>
    </source>
</evidence>
<dbReference type="Proteomes" id="UP000002730">
    <property type="component" value="Chromosome"/>
</dbReference>
<keyword evidence="1" id="KW-0812">Transmembrane</keyword>
<keyword evidence="3" id="KW-1185">Reference proteome</keyword>
<dbReference type="OrthoDB" id="3182597at2"/>
<dbReference type="PANTHER" id="PTHR37826">
    <property type="entry name" value="FLOTILLIN BAND_7_5 DOMAIN PROTEIN"/>
    <property type="match status" value="1"/>
</dbReference>